<dbReference type="STRING" id="1462996.AWM70_01835"/>
<dbReference type="InterPro" id="IPR036866">
    <property type="entry name" value="RibonucZ/Hydroxyglut_hydro"/>
</dbReference>
<protein>
    <submittedName>
        <fullName evidence="1">Uncharacterized protein</fullName>
    </submittedName>
</protein>
<dbReference type="Gene3D" id="3.60.15.10">
    <property type="entry name" value="Ribonuclease Z/Hydroxyacylglutathione hydrolase-like"/>
    <property type="match status" value="1"/>
</dbReference>
<evidence type="ECO:0000313" key="2">
    <source>
        <dbReference type="Proteomes" id="UP000092573"/>
    </source>
</evidence>
<sequence length="61" mass="7019">MTDQDIAELAGYAPYTQIMAVHMKSINHCLLTREQLKDRLSSKKITNRIIIPSDGEWADMR</sequence>
<keyword evidence="2" id="KW-1185">Reference proteome</keyword>
<dbReference type="OrthoDB" id="9805728at2"/>
<proteinExistence type="predicted"/>
<name>A0A1B1MWD2_9BACL</name>
<dbReference type="KEGG" id="pyg:AWM70_01835"/>
<reference evidence="1 2" key="1">
    <citation type="submission" date="2016-01" db="EMBL/GenBank/DDBJ databases">
        <title>Complete Genome Sequence of Paenibacillus yonginensis DCY84, a novel Plant Growth-Promoting Bacteria with Elicitation of Induced Systemic Resistance.</title>
        <authorList>
            <person name="Kim Y.J."/>
            <person name="Yang D.C."/>
            <person name="Sukweenadhi J."/>
        </authorList>
    </citation>
    <scope>NUCLEOTIDE SEQUENCE [LARGE SCALE GENOMIC DNA]</scope>
    <source>
        <strain evidence="1 2">DCY84</strain>
    </source>
</reference>
<dbReference type="AlphaFoldDB" id="A0A1B1MWD2"/>
<dbReference type="Proteomes" id="UP000092573">
    <property type="component" value="Chromosome"/>
</dbReference>
<organism evidence="1 2">
    <name type="scientific">Paenibacillus yonginensis</name>
    <dbReference type="NCBI Taxonomy" id="1462996"/>
    <lineage>
        <taxon>Bacteria</taxon>
        <taxon>Bacillati</taxon>
        <taxon>Bacillota</taxon>
        <taxon>Bacilli</taxon>
        <taxon>Bacillales</taxon>
        <taxon>Paenibacillaceae</taxon>
        <taxon>Paenibacillus</taxon>
    </lineage>
</organism>
<gene>
    <name evidence="1" type="ORF">AWM70_01835</name>
</gene>
<dbReference type="EMBL" id="CP014167">
    <property type="protein sequence ID" value="ANS73478.1"/>
    <property type="molecule type" value="Genomic_DNA"/>
</dbReference>
<accession>A0A1B1MWD2</accession>
<evidence type="ECO:0000313" key="1">
    <source>
        <dbReference type="EMBL" id="ANS73478.1"/>
    </source>
</evidence>